<gene>
    <name evidence="3" type="ORF">B0A77_09605</name>
</gene>
<dbReference type="Pfam" id="PF13304">
    <property type="entry name" value="AAA_21"/>
    <property type="match status" value="1"/>
</dbReference>
<dbReference type="PANTHER" id="PTHR43581:SF2">
    <property type="entry name" value="EXCINUCLEASE ATPASE SUBUNIT"/>
    <property type="match status" value="1"/>
</dbReference>
<protein>
    <recommendedName>
        <fullName evidence="5">DUF3696 domain-containing protein</fullName>
    </recommendedName>
</protein>
<dbReference type="InterPro" id="IPR027417">
    <property type="entry name" value="P-loop_NTPase"/>
</dbReference>
<evidence type="ECO:0000313" key="4">
    <source>
        <dbReference type="Proteomes" id="UP000220828"/>
    </source>
</evidence>
<dbReference type="GO" id="GO:0016887">
    <property type="term" value="F:ATP hydrolysis activity"/>
    <property type="evidence" value="ECO:0007669"/>
    <property type="project" value="InterPro"/>
</dbReference>
<dbReference type="InterPro" id="IPR014592">
    <property type="entry name" value="P-loop_UCP034888"/>
</dbReference>
<dbReference type="Gene3D" id="3.40.50.300">
    <property type="entry name" value="P-loop containing nucleotide triphosphate hydrolases"/>
    <property type="match status" value="1"/>
</dbReference>
<dbReference type="Proteomes" id="UP000220828">
    <property type="component" value="Unassembled WGS sequence"/>
</dbReference>
<dbReference type="GO" id="GO:0005524">
    <property type="term" value="F:ATP binding"/>
    <property type="evidence" value="ECO:0007669"/>
    <property type="project" value="InterPro"/>
</dbReference>
<proteinExistence type="predicted"/>
<dbReference type="AlphaFoldDB" id="A0A2H3KAT4"/>
<evidence type="ECO:0000313" key="3">
    <source>
        <dbReference type="EMBL" id="PDS23837.1"/>
    </source>
</evidence>
<dbReference type="SUPFAM" id="SSF52540">
    <property type="entry name" value="P-loop containing nucleoside triphosphate hydrolases"/>
    <property type="match status" value="1"/>
</dbReference>
<dbReference type="InterPro" id="IPR051396">
    <property type="entry name" value="Bact_Antivir_Def_Nuclease"/>
</dbReference>
<feature type="domain" description="ATPase AAA-type core" evidence="2">
    <location>
        <begin position="24"/>
        <end position="271"/>
    </location>
</feature>
<dbReference type="EMBL" id="PCMW01000052">
    <property type="protein sequence ID" value="PDS23837.1"/>
    <property type="molecule type" value="Genomic_DNA"/>
</dbReference>
<sequence length="335" mass="38047">MINNLQINGFKCFDEIAIDLGKITLFSGTNSSGKSSAIQALLVMDNAIKNPTSPLNGAWLDLGKFDETRNFITRPNQFSIKINQEAKTNTFTCLENETKPDFNFNFDLNYLSANRIGPQNTYQKNFDTKTLIGEKGEFLMDLLYKYRNLKIDGERQINQANGNLEYQVNSWLKKLFNVKLELEDLGITNLLSAKYSQNNNKQIRPYHIGTGISYVVGILILGLYLPKGSILVVENPEIHLHPKAQSELANFFCFIANADVQVIIESHSDHIFNGIRKSVFNKTISNNDAKIHFFEMKDDVSVNHLINLSEKGKILDYQEGLFDQFDNDLNVLLGF</sequence>
<dbReference type="PIRSF" id="PIRSF034888">
    <property type="entry name" value="P-loop_UCP034888"/>
    <property type="match status" value="1"/>
</dbReference>
<evidence type="ECO:0000259" key="1">
    <source>
        <dbReference type="Pfam" id="PF12476"/>
    </source>
</evidence>
<dbReference type="Pfam" id="PF12476">
    <property type="entry name" value="DUF3696"/>
    <property type="match status" value="1"/>
</dbReference>
<feature type="domain" description="DUF3696" evidence="1">
    <location>
        <begin position="284"/>
        <end position="332"/>
    </location>
</feature>
<accession>A0A2H3KAT4</accession>
<dbReference type="PANTHER" id="PTHR43581">
    <property type="entry name" value="ATP/GTP PHOSPHATASE"/>
    <property type="match status" value="1"/>
</dbReference>
<evidence type="ECO:0000259" key="2">
    <source>
        <dbReference type="Pfam" id="PF13304"/>
    </source>
</evidence>
<dbReference type="InterPro" id="IPR022532">
    <property type="entry name" value="DUF3696"/>
</dbReference>
<reference evidence="3 4" key="1">
    <citation type="submission" date="2017-09" db="EMBL/GenBank/DDBJ databases">
        <title>Whole genomes of Flavobacteriaceae.</title>
        <authorList>
            <person name="Stine C."/>
            <person name="Li C."/>
            <person name="Tadesse D."/>
        </authorList>
    </citation>
    <scope>NUCLEOTIDE SEQUENCE [LARGE SCALE GENOMIC DNA]</scope>
    <source>
        <strain evidence="3 4">ATCC 35036</strain>
    </source>
</reference>
<dbReference type="OrthoDB" id="9792800at2"/>
<organism evidence="3 4">
    <name type="scientific">Flavobacterium branchiophilum</name>
    <dbReference type="NCBI Taxonomy" id="55197"/>
    <lineage>
        <taxon>Bacteria</taxon>
        <taxon>Pseudomonadati</taxon>
        <taxon>Bacteroidota</taxon>
        <taxon>Flavobacteriia</taxon>
        <taxon>Flavobacteriales</taxon>
        <taxon>Flavobacteriaceae</taxon>
        <taxon>Flavobacterium</taxon>
    </lineage>
</organism>
<dbReference type="RefSeq" id="WP_097554296.1">
    <property type="nucleotide sequence ID" value="NZ_PCMW01000052.1"/>
</dbReference>
<name>A0A2H3KAT4_9FLAO</name>
<comment type="caution">
    <text evidence="3">The sequence shown here is derived from an EMBL/GenBank/DDBJ whole genome shotgun (WGS) entry which is preliminary data.</text>
</comment>
<dbReference type="InterPro" id="IPR003959">
    <property type="entry name" value="ATPase_AAA_core"/>
</dbReference>
<evidence type="ECO:0008006" key="5">
    <source>
        <dbReference type="Google" id="ProtNLM"/>
    </source>
</evidence>